<keyword evidence="4" id="KW-1185">Reference proteome</keyword>
<proteinExistence type="predicted"/>
<sequence>MCNLVIVLAFLPEAGREDVCSLMWSTCRPPRAISAERTQPPPWGPTPDPPGAQGPCSPLGEGPFPSQRLSRARLGPVQSCCLQWLGTCPGGGGPLVQGQHFRMHSQLTGLSELFLPGQGGAGSHPFSPGAPWATSGCQLCDKRGGVGAALPVKLLSPFPEWCGLYPTLCKGPTQGGLEEADGPVCRYQRQPTVAV</sequence>
<feature type="chain" id="PRO_5029530091" evidence="2">
    <location>
        <begin position="17"/>
        <end position="195"/>
    </location>
</feature>
<organism evidence="3 4">
    <name type="scientific">Rousettus aegyptiacus</name>
    <name type="common">Egyptian fruit bat</name>
    <name type="synonym">Pteropus aegyptiacus</name>
    <dbReference type="NCBI Taxonomy" id="9407"/>
    <lineage>
        <taxon>Eukaryota</taxon>
        <taxon>Metazoa</taxon>
        <taxon>Chordata</taxon>
        <taxon>Craniata</taxon>
        <taxon>Vertebrata</taxon>
        <taxon>Euteleostomi</taxon>
        <taxon>Mammalia</taxon>
        <taxon>Eutheria</taxon>
        <taxon>Laurasiatheria</taxon>
        <taxon>Chiroptera</taxon>
        <taxon>Yinpterochiroptera</taxon>
        <taxon>Pteropodoidea</taxon>
        <taxon>Pteropodidae</taxon>
        <taxon>Rousettinae</taxon>
        <taxon>Rousettus</taxon>
    </lineage>
</organism>
<comment type="caution">
    <text evidence="3">The sequence shown here is derived from an EMBL/GenBank/DDBJ whole genome shotgun (WGS) entry which is preliminary data.</text>
</comment>
<gene>
    <name evidence="3" type="ORF">HJG63_010064</name>
</gene>
<feature type="region of interest" description="Disordered" evidence="1">
    <location>
        <begin position="33"/>
        <end position="62"/>
    </location>
</feature>
<evidence type="ECO:0000313" key="4">
    <source>
        <dbReference type="Proteomes" id="UP000593571"/>
    </source>
</evidence>
<reference evidence="3 4" key="1">
    <citation type="journal article" date="2020" name="Nature">
        <title>Six reference-quality genomes reveal evolution of bat adaptations.</title>
        <authorList>
            <person name="Jebb D."/>
            <person name="Huang Z."/>
            <person name="Pippel M."/>
            <person name="Hughes G.M."/>
            <person name="Lavrichenko K."/>
            <person name="Devanna P."/>
            <person name="Winkler S."/>
            <person name="Jermiin L.S."/>
            <person name="Skirmuntt E.C."/>
            <person name="Katzourakis A."/>
            <person name="Burkitt-Gray L."/>
            <person name="Ray D.A."/>
            <person name="Sullivan K.A.M."/>
            <person name="Roscito J.G."/>
            <person name="Kirilenko B.M."/>
            <person name="Davalos L.M."/>
            <person name="Corthals A.P."/>
            <person name="Power M.L."/>
            <person name="Jones G."/>
            <person name="Ransome R.D."/>
            <person name="Dechmann D.K.N."/>
            <person name="Locatelli A.G."/>
            <person name="Puechmaille S.J."/>
            <person name="Fedrigo O."/>
            <person name="Jarvis E.D."/>
            <person name="Hiller M."/>
            <person name="Vernes S.C."/>
            <person name="Myers E.W."/>
            <person name="Teeling E.C."/>
        </authorList>
    </citation>
    <scope>NUCLEOTIDE SEQUENCE [LARGE SCALE GENOMIC DNA]</scope>
    <source>
        <strain evidence="3">MRouAeg1</strain>
        <tissue evidence="3">Muscle</tissue>
    </source>
</reference>
<dbReference type="Proteomes" id="UP000593571">
    <property type="component" value="Unassembled WGS sequence"/>
</dbReference>
<dbReference type="AlphaFoldDB" id="A0A7J8JH58"/>
<dbReference type="EMBL" id="JACASE010000002">
    <property type="protein sequence ID" value="KAF6495655.1"/>
    <property type="molecule type" value="Genomic_DNA"/>
</dbReference>
<feature type="compositionally biased region" description="Pro residues" evidence="1">
    <location>
        <begin position="39"/>
        <end position="52"/>
    </location>
</feature>
<evidence type="ECO:0000256" key="1">
    <source>
        <dbReference type="SAM" id="MobiDB-lite"/>
    </source>
</evidence>
<feature type="signal peptide" evidence="2">
    <location>
        <begin position="1"/>
        <end position="16"/>
    </location>
</feature>
<name>A0A7J8JH58_ROUAE</name>
<evidence type="ECO:0000256" key="2">
    <source>
        <dbReference type="SAM" id="SignalP"/>
    </source>
</evidence>
<evidence type="ECO:0000313" key="3">
    <source>
        <dbReference type="EMBL" id="KAF6495655.1"/>
    </source>
</evidence>
<protein>
    <submittedName>
        <fullName evidence="3">Uncharacterized protein</fullName>
    </submittedName>
</protein>
<accession>A0A7J8JH58</accession>
<keyword evidence="2" id="KW-0732">Signal</keyword>